<proteinExistence type="predicted"/>
<dbReference type="InterPro" id="IPR036855">
    <property type="entry name" value="Znf_CCCH_sf"/>
</dbReference>
<sequence>MDPPRDSQTNVAETEGQPPETQSPSQSPSSHSDYATTPCSKCKTKQSAIFCATCDACFCPNCFTTTHGTDDTHYACLTFDWTGTAVDCDTQHEDHLRFFCITCNVTICLSCPSVLKHRGHRICQSSNPLLYRYPSNIKFSFGNYMRIPESYRSTDYSQYVCQRYLISEGSSMVSMLNQEKENLPRHFSKRRTSFSELFRRIRNILTVIEHKTYAEEISAEREIENTLSQLEATISESVDHLQQTLPPSQLLSQYPQDKDSYMGIPTTTELQTFLSRTPALATSLSNGSLFLNNPTATLPLVGSAVSSVLTGIVSTVNEWGIDVEKSGVGVYPMPTPTEQPPTKGTEEKEAAEEKKEEEKKIKTSYTPRTNKATPPNPTRPRGAATQQSPPSVPPPGLYVSETIDWSLNTPPAPLPSENRISNLTKDLKQRSEQKISQKTKDIVQRREREREQEEQDKKYREGLRGVEQMTLSDDQTLLPTSNQTILSPYALPSLSSLCNLPANFLEVLQRDTEEFNRLEEMERTNYERRSEQSRNDLMERTYQSVSEVKSNIGQTHDSHHQFYSHKDDDTQLFISADHPVITTDSSGLGDLTDQSLHHGNSLDALRQPISDDNMAPPDEPPPDAVPPPLPHREQGDGEWDVVEKRDPAPSTSTLQQFEYTRENPPPPGMRFEGYILGNLSLETKRGWVACRAFPDNVFLSTTRVKKEQADLLEVGAPCDFTVELNVPKSSDFRVNDINIKKKATRTNIGNRTKGICIFYSKTGWCKHGDQCNYAHINA</sequence>
<feature type="region of interest" description="Disordered" evidence="6">
    <location>
        <begin position="604"/>
        <end position="666"/>
    </location>
</feature>
<protein>
    <recommendedName>
        <fullName evidence="11">C3H1-type domain-containing protein</fullName>
    </recommendedName>
</protein>
<feature type="domain" description="B box-type" evidence="8">
    <location>
        <begin position="83"/>
        <end position="125"/>
    </location>
</feature>
<feature type="compositionally biased region" description="Low complexity" evidence="6">
    <location>
        <begin position="17"/>
        <end position="31"/>
    </location>
</feature>
<accession>A0ABQ9YKS0</accession>
<evidence type="ECO:0000259" key="7">
    <source>
        <dbReference type="PROSITE" id="PS50103"/>
    </source>
</evidence>
<feature type="domain" description="B box-type" evidence="8">
    <location>
        <begin position="34"/>
        <end position="73"/>
    </location>
</feature>
<feature type="compositionally biased region" description="Polar residues" evidence="6">
    <location>
        <begin position="1"/>
        <end position="12"/>
    </location>
</feature>
<dbReference type="SUPFAM" id="SSF90229">
    <property type="entry name" value="CCCH zinc finger"/>
    <property type="match status" value="1"/>
</dbReference>
<keyword evidence="1 5" id="KW-0479">Metal-binding</keyword>
<feature type="domain" description="C3H1-type" evidence="7">
    <location>
        <begin position="750"/>
        <end position="778"/>
    </location>
</feature>
<dbReference type="InterPro" id="IPR000571">
    <property type="entry name" value="Znf_CCCH"/>
</dbReference>
<evidence type="ECO:0000256" key="3">
    <source>
        <dbReference type="ARBA" id="ARBA00022833"/>
    </source>
</evidence>
<dbReference type="InterPro" id="IPR000315">
    <property type="entry name" value="Znf_B-box"/>
</dbReference>
<feature type="region of interest" description="Disordered" evidence="6">
    <location>
        <begin position="326"/>
        <end position="396"/>
    </location>
</feature>
<dbReference type="PROSITE" id="PS50103">
    <property type="entry name" value="ZF_C3H1"/>
    <property type="match status" value="1"/>
</dbReference>
<evidence type="ECO:0000256" key="1">
    <source>
        <dbReference type="ARBA" id="ARBA00022723"/>
    </source>
</evidence>
<keyword evidence="10" id="KW-1185">Reference proteome</keyword>
<keyword evidence="2 4" id="KW-0863">Zinc-finger</keyword>
<dbReference type="SUPFAM" id="SSF57845">
    <property type="entry name" value="B-box zinc-binding domain"/>
    <property type="match status" value="1"/>
</dbReference>
<dbReference type="Proteomes" id="UP001281761">
    <property type="component" value="Unassembled WGS sequence"/>
</dbReference>
<evidence type="ECO:0000313" key="10">
    <source>
        <dbReference type="Proteomes" id="UP001281761"/>
    </source>
</evidence>
<feature type="compositionally biased region" description="Pro residues" evidence="6">
    <location>
        <begin position="617"/>
        <end position="629"/>
    </location>
</feature>
<feature type="compositionally biased region" description="Polar residues" evidence="6">
    <location>
        <begin position="649"/>
        <end position="658"/>
    </location>
</feature>
<dbReference type="Pfam" id="PF00642">
    <property type="entry name" value="zf-CCCH"/>
    <property type="match status" value="1"/>
</dbReference>
<evidence type="ECO:0008006" key="11">
    <source>
        <dbReference type="Google" id="ProtNLM"/>
    </source>
</evidence>
<dbReference type="SMART" id="SM00356">
    <property type="entry name" value="ZnF_C3H1"/>
    <property type="match status" value="1"/>
</dbReference>
<feature type="compositionally biased region" description="Basic and acidic residues" evidence="6">
    <location>
        <begin position="630"/>
        <end position="647"/>
    </location>
</feature>
<feature type="region of interest" description="Disordered" evidence="6">
    <location>
        <begin position="427"/>
        <end position="457"/>
    </location>
</feature>
<evidence type="ECO:0000256" key="6">
    <source>
        <dbReference type="SAM" id="MobiDB-lite"/>
    </source>
</evidence>
<reference evidence="9 10" key="1">
    <citation type="journal article" date="2022" name="bioRxiv">
        <title>Genomics of Preaxostyla Flagellates Illuminates Evolutionary Transitions and the Path Towards Mitochondrial Loss.</title>
        <authorList>
            <person name="Novak L.V.F."/>
            <person name="Treitli S.C."/>
            <person name="Pyrih J."/>
            <person name="Halakuc P."/>
            <person name="Pipaliya S.V."/>
            <person name="Vacek V."/>
            <person name="Brzon O."/>
            <person name="Soukal P."/>
            <person name="Eme L."/>
            <person name="Dacks J.B."/>
            <person name="Karnkowska A."/>
            <person name="Elias M."/>
            <person name="Hampl V."/>
        </authorList>
    </citation>
    <scope>NUCLEOTIDE SEQUENCE [LARGE SCALE GENOMIC DNA]</scope>
    <source>
        <strain evidence="9">NAU3</strain>
        <tissue evidence="9">Gut</tissue>
    </source>
</reference>
<comment type="caution">
    <text evidence="9">The sequence shown here is derived from an EMBL/GenBank/DDBJ whole genome shotgun (WGS) entry which is preliminary data.</text>
</comment>
<evidence type="ECO:0000256" key="4">
    <source>
        <dbReference type="PROSITE-ProRule" id="PRU00024"/>
    </source>
</evidence>
<dbReference type="PROSITE" id="PS50119">
    <property type="entry name" value="ZF_BBOX"/>
    <property type="match status" value="2"/>
</dbReference>
<evidence type="ECO:0000313" key="9">
    <source>
        <dbReference type="EMBL" id="KAK2964251.1"/>
    </source>
</evidence>
<gene>
    <name evidence="9" type="ORF">BLNAU_782</name>
</gene>
<evidence type="ECO:0000256" key="5">
    <source>
        <dbReference type="PROSITE-ProRule" id="PRU00723"/>
    </source>
</evidence>
<dbReference type="Gene3D" id="3.30.160.60">
    <property type="entry name" value="Classic Zinc Finger"/>
    <property type="match status" value="1"/>
</dbReference>
<dbReference type="EMBL" id="JARBJD010000003">
    <property type="protein sequence ID" value="KAK2964251.1"/>
    <property type="molecule type" value="Genomic_DNA"/>
</dbReference>
<evidence type="ECO:0000259" key="8">
    <source>
        <dbReference type="PROSITE" id="PS50119"/>
    </source>
</evidence>
<feature type="compositionally biased region" description="Polar residues" evidence="6">
    <location>
        <begin position="363"/>
        <end position="373"/>
    </location>
</feature>
<evidence type="ECO:0000256" key="2">
    <source>
        <dbReference type="ARBA" id="ARBA00022771"/>
    </source>
</evidence>
<feature type="zinc finger region" description="C3H1-type" evidence="5">
    <location>
        <begin position="750"/>
        <end position="778"/>
    </location>
</feature>
<feature type="region of interest" description="Disordered" evidence="6">
    <location>
        <begin position="1"/>
        <end position="31"/>
    </location>
</feature>
<keyword evidence="3 5" id="KW-0862">Zinc</keyword>
<name>A0ABQ9YKS0_9EUKA</name>
<organism evidence="9 10">
    <name type="scientific">Blattamonas nauphoetae</name>
    <dbReference type="NCBI Taxonomy" id="2049346"/>
    <lineage>
        <taxon>Eukaryota</taxon>
        <taxon>Metamonada</taxon>
        <taxon>Preaxostyla</taxon>
        <taxon>Oxymonadida</taxon>
        <taxon>Blattamonas</taxon>
    </lineage>
</organism>
<feature type="compositionally biased region" description="Basic and acidic residues" evidence="6">
    <location>
        <begin position="344"/>
        <end position="361"/>
    </location>
</feature>